<reference evidence="2 3" key="1">
    <citation type="submission" date="2013-01" db="EMBL/GenBank/DDBJ databases">
        <authorList>
            <person name="Harkins D.M."/>
            <person name="Durkin A.S."/>
            <person name="Brinkac L.M."/>
            <person name="Haft D.H."/>
            <person name="Selengut J.D."/>
            <person name="Sanka R."/>
            <person name="DePew J."/>
            <person name="Purushe J."/>
            <person name="Hartskeerl R.A."/>
            <person name="Ahmed A."/>
            <person name="van der Linden H."/>
            <person name="Goris M.G.A."/>
            <person name="Vinetz J.M."/>
            <person name="Sutton G.G."/>
            <person name="Nierman W.C."/>
            <person name="Fouts D.E."/>
        </authorList>
    </citation>
    <scope>NUCLEOTIDE SEQUENCE [LARGE SCALE GENOMIC DNA]</scope>
    <source>
        <strain evidence="2 3">Brem 328</strain>
    </source>
</reference>
<dbReference type="GO" id="GO:0004016">
    <property type="term" value="F:adenylate cyclase activity"/>
    <property type="evidence" value="ECO:0007669"/>
    <property type="project" value="UniProtKB-ARBA"/>
</dbReference>
<sequence length="197" mass="22491">MFNFQDFRDLFTEQAIASDLQLDIGVQTILFTDIVGSTRFYITEGDSGAFKEVREYFVQVFRIIKEHKGAVVKTIGDAVMASFSSPLHSLLASIELQKVFQISPENRIQIRVSVHLGQCLAVNLNSNIDYFGNTVNYASKLQGITEAGEITFSEAIFRDEEIRNHLKTTGMKVKRVPFKLPWFQKEDSVYKLISKYF</sequence>
<feature type="domain" description="Guanylate cyclase" evidence="1">
    <location>
        <begin position="28"/>
        <end position="142"/>
    </location>
</feature>
<dbReference type="PANTHER" id="PTHR43081:SF19">
    <property type="entry name" value="PH-SENSITIVE ADENYLATE CYCLASE RV1264"/>
    <property type="match status" value="1"/>
</dbReference>
<gene>
    <name evidence="2" type="ORF">LEP1GSC056_2901</name>
</gene>
<organism evidence="2 3">
    <name type="scientific">Leptospira borgpetersenii str. Brem 328</name>
    <dbReference type="NCBI Taxonomy" id="1049780"/>
    <lineage>
        <taxon>Bacteria</taxon>
        <taxon>Pseudomonadati</taxon>
        <taxon>Spirochaetota</taxon>
        <taxon>Spirochaetia</taxon>
        <taxon>Leptospirales</taxon>
        <taxon>Leptospiraceae</taxon>
        <taxon>Leptospira</taxon>
    </lineage>
</organism>
<comment type="caution">
    <text evidence="2">The sequence shown here is derived from an EMBL/GenBank/DDBJ whole genome shotgun (WGS) entry which is preliminary data.</text>
</comment>
<evidence type="ECO:0000259" key="1">
    <source>
        <dbReference type="PROSITE" id="PS50125"/>
    </source>
</evidence>
<dbReference type="SMART" id="SM00044">
    <property type="entry name" value="CYCc"/>
    <property type="match status" value="1"/>
</dbReference>
<dbReference type="CDD" id="cd07302">
    <property type="entry name" value="CHD"/>
    <property type="match status" value="1"/>
</dbReference>
<accession>A0ABC9SJ82</accession>
<dbReference type="Pfam" id="PF00211">
    <property type="entry name" value="Guanylate_cyc"/>
    <property type="match status" value="1"/>
</dbReference>
<dbReference type="AlphaFoldDB" id="A0ABC9SJ82"/>
<dbReference type="Gene3D" id="3.30.70.1230">
    <property type="entry name" value="Nucleotide cyclase"/>
    <property type="match status" value="1"/>
</dbReference>
<dbReference type="InterPro" id="IPR050697">
    <property type="entry name" value="Adenylyl/Guanylyl_Cyclase_3/4"/>
</dbReference>
<name>A0ABC9SJ82_LEPBO</name>
<dbReference type="EMBL" id="AHMS02000022">
    <property type="protein sequence ID" value="EMN17802.1"/>
    <property type="molecule type" value="Genomic_DNA"/>
</dbReference>
<evidence type="ECO:0000313" key="2">
    <source>
        <dbReference type="EMBL" id="EMN17802.1"/>
    </source>
</evidence>
<protein>
    <submittedName>
        <fullName evidence="2">Adenylate/guanylate cyclase catalytic domain protein</fullName>
    </submittedName>
</protein>
<dbReference type="PROSITE" id="PS50125">
    <property type="entry name" value="GUANYLATE_CYCLASE_2"/>
    <property type="match status" value="1"/>
</dbReference>
<dbReference type="PANTHER" id="PTHR43081">
    <property type="entry name" value="ADENYLATE CYCLASE, TERMINAL-DIFFERENTIATION SPECIFIC-RELATED"/>
    <property type="match status" value="1"/>
</dbReference>
<dbReference type="InterPro" id="IPR001054">
    <property type="entry name" value="A/G_cyclase"/>
</dbReference>
<dbReference type="Proteomes" id="UP000012166">
    <property type="component" value="Unassembled WGS sequence"/>
</dbReference>
<dbReference type="SUPFAM" id="SSF55073">
    <property type="entry name" value="Nucleotide cyclase"/>
    <property type="match status" value="1"/>
</dbReference>
<dbReference type="InterPro" id="IPR029787">
    <property type="entry name" value="Nucleotide_cyclase"/>
</dbReference>
<proteinExistence type="predicted"/>
<evidence type="ECO:0000313" key="3">
    <source>
        <dbReference type="Proteomes" id="UP000012166"/>
    </source>
</evidence>